<dbReference type="GO" id="GO:0006508">
    <property type="term" value="P:proteolysis"/>
    <property type="evidence" value="ECO:0007669"/>
    <property type="project" value="UniProtKB-KW"/>
</dbReference>
<feature type="transmembrane region" description="Helical" evidence="8">
    <location>
        <begin position="153"/>
        <end position="173"/>
    </location>
</feature>
<dbReference type="OrthoDB" id="678161at2"/>
<evidence type="ECO:0008006" key="11">
    <source>
        <dbReference type="Google" id="ProtNLM"/>
    </source>
</evidence>
<evidence type="ECO:0000256" key="3">
    <source>
        <dbReference type="ARBA" id="ARBA00022670"/>
    </source>
</evidence>
<keyword evidence="3" id="KW-0645">Protease</keyword>
<dbReference type="GO" id="GO:0008233">
    <property type="term" value="F:peptidase activity"/>
    <property type="evidence" value="ECO:0007669"/>
    <property type="project" value="UniProtKB-KW"/>
</dbReference>
<evidence type="ECO:0000256" key="4">
    <source>
        <dbReference type="ARBA" id="ARBA00022692"/>
    </source>
</evidence>
<feature type="transmembrane region" description="Helical" evidence="8">
    <location>
        <begin position="15"/>
        <end position="37"/>
    </location>
</feature>
<dbReference type="InterPro" id="IPR019127">
    <property type="entry name" value="Exosortase"/>
</dbReference>
<evidence type="ECO:0000256" key="2">
    <source>
        <dbReference type="ARBA" id="ARBA00022475"/>
    </source>
</evidence>
<keyword evidence="4 8" id="KW-0812">Transmembrane</keyword>
<evidence type="ECO:0000313" key="9">
    <source>
        <dbReference type="EMBL" id="PZE18290.1"/>
    </source>
</evidence>
<dbReference type="InterPro" id="IPR026392">
    <property type="entry name" value="Exo/Archaeosortase_dom"/>
</dbReference>
<protein>
    <recommendedName>
        <fullName evidence="11">Exosortase family protein XrtF</fullName>
    </recommendedName>
</protein>
<gene>
    <name evidence="9" type="ORF">DNU06_00195</name>
</gene>
<evidence type="ECO:0000256" key="5">
    <source>
        <dbReference type="ARBA" id="ARBA00022801"/>
    </source>
</evidence>
<feature type="transmembrane region" description="Helical" evidence="8">
    <location>
        <begin position="95"/>
        <end position="111"/>
    </location>
</feature>
<evidence type="ECO:0000256" key="7">
    <source>
        <dbReference type="ARBA" id="ARBA00023136"/>
    </source>
</evidence>
<keyword evidence="7 8" id="KW-0472">Membrane</keyword>
<keyword evidence="5" id="KW-0378">Hydrolase</keyword>
<dbReference type="RefSeq" id="WP_111061191.1">
    <property type="nucleotide sequence ID" value="NZ_QKSB01000001.1"/>
</dbReference>
<evidence type="ECO:0000256" key="8">
    <source>
        <dbReference type="SAM" id="Phobius"/>
    </source>
</evidence>
<keyword evidence="6 8" id="KW-1133">Transmembrane helix</keyword>
<accession>A0A2W1N3X6</accession>
<dbReference type="EMBL" id="QKSB01000001">
    <property type="protein sequence ID" value="PZE18290.1"/>
    <property type="molecule type" value="Genomic_DNA"/>
</dbReference>
<sequence>MEFLFLIMKLNRKDVLRFAGLGIGLYLLWLVIYHFVITTHTNWDFLLNYNIVSLSHHLFHFFGIETFIDIESNHVALLRDLTRHTGVLVGDNCNGFKLFSIFSIFIIAFPGNVKSKFIFIPIGMLLIHLANIIRVMALLLINDYNPAYLDFNHDYTFTLFVYLVIFLLWLYWIKHYGKKTA</sequence>
<reference evidence="9 10" key="1">
    <citation type="submission" date="2018-06" db="EMBL/GenBank/DDBJ databases">
        <title>The draft genome sequence of Crocinitomix sp. SM1701.</title>
        <authorList>
            <person name="Zhang X."/>
        </authorList>
    </citation>
    <scope>NUCLEOTIDE SEQUENCE [LARGE SCALE GENOMIC DNA]</scope>
    <source>
        <strain evidence="9 10">SM1701</strain>
    </source>
</reference>
<dbReference type="Pfam" id="PF09721">
    <property type="entry name" value="Exosortase_EpsH"/>
    <property type="match status" value="1"/>
</dbReference>
<dbReference type="Proteomes" id="UP000249248">
    <property type="component" value="Unassembled WGS sequence"/>
</dbReference>
<organism evidence="9 10">
    <name type="scientific">Putridiphycobacter roseus</name>
    <dbReference type="NCBI Taxonomy" id="2219161"/>
    <lineage>
        <taxon>Bacteria</taxon>
        <taxon>Pseudomonadati</taxon>
        <taxon>Bacteroidota</taxon>
        <taxon>Flavobacteriia</taxon>
        <taxon>Flavobacteriales</taxon>
        <taxon>Crocinitomicaceae</taxon>
        <taxon>Putridiphycobacter</taxon>
    </lineage>
</organism>
<name>A0A2W1N3X6_9FLAO</name>
<proteinExistence type="predicted"/>
<feature type="transmembrane region" description="Helical" evidence="8">
    <location>
        <begin position="118"/>
        <end position="141"/>
    </location>
</feature>
<keyword evidence="2" id="KW-1003">Cell membrane</keyword>
<evidence type="ECO:0000313" key="10">
    <source>
        <dbReference type="Proteomes" id="UP000249248"/>
    </source>
</evidence>
<dbReference type="NCBIfam" id="NF046081">
    <property type="entry name" value="exosort_XrtX"/>
    <property type="match status" value="1"/>
</dbReference>
<keyword evidence="10" id="KW-1185">Reference proteome</keyword>
<comment type="caution">
    <text evidence="9">The sequence shown here is derived from an EMBL/GenBank/DDBJ whole genome shotgun (WGS) entry which is preliminary data.</text>
</comment>
<comment type="subcellular location">
    <subcellularLocation>
        <location evidence="1">Cell membrane</location>
        <topology evidence="1">Multi-pass membrane protein</topology>
    </subcellularLocation>
</comment>
<evidence type="ECO:0000256" key="6">
    <source>
        <dbReference type="ARBA" id="ARBA00022989"/>
    </source>
</evidence>
<evidence type="ECO:0000256" key="1">
    <source>
        <dbReference type="ARBA" id="ARBA00004651"/>
    </source>
</evidence>
<dbReference type="AlphaFoldDB" id="A0A2W1N3X6"/>
<dbReference type="NCBIfam" id="TIGR04178">
    <property type="entry name" value="exo_archaeo"/>
    <property type="match status" value="1"/>
</dbReference>
<dbReference type="GO" id="GO:0005886">
    <property type="term" value="C:plasma membrane"/>
    <property type="evidence" value="ECO:0007669"/>
    <property type="project" value="UniProtKB-SubCell"/>
</dbReference>